<comment type="caution">
    <text evidence="2">The sequence shown here is derived from an EMBL/GenBank/DDBJ whole genome shotgun (WGS) entry which is preliminary data.</text>
</comment>
<protein>
    <recommendedName>
        <fullName evidence="1">AMP-dependent synthetase/ligase domain-containing protein</fullName>
    </recommendedName>
</protein>
<dbReference type="Proteomes" id="UP000267003">
    <property type="component" value="Unassembled WGS sequence"/>
</dbReference>
<dbReference type="Pfam" id="PF00501">
    <property type="entry name" value="AMP-binding"/>
    <property type="match status" value="1"/>
</dbReference>
<evidence type="ECO:0000313" key="2">
    <source>
        <dbReference type="EMBL" id="RKH62023.1"/>
    </source>
</evidence>
<evidence type="ECO:0000313" key="3">
    <source>
        <dbReference type="Proteomes" id="UP000267003"/>
    </source>
</evidence>
<dbReference type="InterPro" id="IPR000873">
    <property type="entry name" value="AMP-dep_synth/lig_dom"/>
</dbReference>
<proteinExistence type="predicted"/>
<dbReference type="GO" id="GO:0043041">
    <property type="term" value="P:amino acid activation for nonribosomal peptide biosynthetic process"/>
    <property type="evidence" value="ECO:0007669"/>
    <property type="project" value="TreeGrafter"/>
</dbReference>
<reference evidence="3" key="1">
    <citation type="submission" date="2018-09" db="EMBL/GenBank/DDBJ databases">
        <authorList>
            <person name="Livingstone P.G."/>
            <person name="Whitworth D.E."/>
        </authorList>
    </citation>
    <scope>NUCLEOTIDE SEQUENCE [LARGE SCALE GENOMIC DNA]</scope>
    <source>
        <strain evidence="3">AB050A</strain>
    </source>
</reference>
<accession>A0A3A8Q082</accession>
<dbReference type="SUPFAM" id="SSF56801">
    <property type="entry name" value="Acetyl-CoA synthetase-like"/>
    <property type="match status" value="1"/>
</dbReference>
<evidence type="ECO:0000259" key="1">
    <source>
        <dbReference type="Pfam" id="PF00501"/>
    </source>
</evidence>
<dbReference type="RefSeq" id="WP_120557530.1">
    <property type="nucleotide sequence ID" value="NZ_RAWK01000140.1"/>
</dbReference>
<keyword evidence="3" id="KW-1185">Reference proteome</keyword>
<dbReference type="PANTHER" id="PTHR45527">
    <property type="entry name" value="NONRIBOSOMAL PEPTIDE SYNTHETASE"/>
    <property type="match status" value="1"/>
</dbReference>
<dbReference type="GO" id="GO:0044550">
    <property type="term" value="P:secondary metabolite biosynthetic process"/>
    <property type="evidence" value="ECO:0007669"/>
    <property type="project" value="TreeGrafter"/>
</dbReference>
<organism evidence="2 3">
    <name type="scientific">Corallococcus aberystwythensis</name>
    <dbReference type="NCBI Taxonomy" id="2316722"/>
    <lineage>
        <taxon>Bacteria</taxon>
        <taxon>Pseudomonadati</taxon>
        <taxon>Myxococcota</taxon>
        <taxon>Myxococcia</taxon>
        <taxon>Myxococcales</taxon>
        <taxon>Cystobacterineae</taxon>
        <taxon>Myxococcaceae</taxon>
        <taxon>Corallococcus</taxon>
    </lineage>
</organism>
<dbReference type="PANTHER" id="PTHR45527:SF1">
    <property type="entry name" value="FATTY ACID SYNTHASE"/>
    <property type="match status" value="1"/>
</dbReference>
<dbReference type="EMBL" id="RAWK01000140">
    <property type="protein sequence ID" value="RKH62023.1"/>
    <property type="molecule type" value="Genomic_DNA"/>
</dbReference>
<sequence>MNSVDSGESKFGFAPSLVDLLCPQAERQGAARLYWFQEATAAAQDDARCLPAQFRAQVARTPDAEAVVGDDETLTYAELDARSDALAWHLREQGVAPDVRVGLKVERSTGMVVALLGILKAGGACVSLDPDTSPEQLAALLEDAQLRVFVTQSHRDLAPGTQGVRTVFVDSEEAFQLRVLGPPRAGTTPEGIASVRYTAGTTGQPRGEPLSHLGVSRFFNDLDARLGHAPVGTRLEVSRRACGGSVLELLWALLRGFRVQVRDAV</sequence>
<dbReference type="AlphaFoldDB" id="A0A3A8Q082"/>
<dbReference type="GO" id="GO:0031177">
    <property type="term" value="F:phosphopantetheine binding"/>
    <property type="evidence" value="ECO:0007669"/>
    <property type="project" value="TreeGrafter"/>
</dbReference>
<dbReference type="OrthoDB" id="5504481at2"/>
<gene>
    <name evidence="2" type="ORF">D7W81_22925</name>
</gene>
<dbReference type="GO" id="GO:0005737">
    <property type="term" value="C:cytoplasm"/>
    <property type="evidence" value="ECO:0007669"/>
    <property type="project" value="TreeGrafter"/>
</dbReference>
<dbReference type="InterPro" id="IPR020845">
    <property type="entry name" value="AMP-binding_CS"/>
</dbReference>
<dbReference type="PROSITE" id="PS00455">
    <property type="entry name" value="AMP_BINDING"/>
    <property type="match status" value="1"/>
</dbReference>
<dbReference type="Gene3D" id="3.40.50.980">
    <property type="match status" value="2"/>
</dbReference>
<feature type="domain" description="AMP-dependent synthetase/ligase" evidence="1">
    <location>
        <begin position="54"/>
        <end position="259"/>
    </location>
</feature>
<name>A0A3A8Q082_9BACT</name>